<evidence type="ECO:0000313" key="3">
    <source>
        <dbReference type="Proteomes" id="UP001642484"/>
    </source>
</evidence>
<name>A0ABP0SZQ3_9DINO</name>
<keyword evidence="3" id="KW-1185">Reference proteome</keyword>
<proteinExistence type="predicted"/>
<dbReference type="Gene3D" id="1.25.40.10">
    <property type="entry name" value="Tetratricopeptide repeat domain"/>
    <property type="match status" value="3"/>
</dbReference>
<gene>
    <name evidence="2" type="ORF">CCMP2556_LOCUS55139</name>
</gene>
<dbReference type="PANTHER" id="PTHR47447:SF17">
    <property type="entry name" value="OS12G0638900 PROTEIN"/>
    <property type="match status" value="1"/>
</dbReference>
<keyword evidence="1" id="KW-0677">Repeat</keyword>
<evidence type="ECO:0008006" key="4">
    <source>
        <dbReference type="Google" id="ProtNLM"/>
    </source>
</evidence>
<dbReference type="InterPro" id="IPR011990">
    <property type="entry name" value="TPR-like_helical_dom_sf"/>
</dbReference>
<evidence type="ECO:0000313" key="2">
    <source>
        <dbReference type="EMBL" id="CAK9117924.1"/>
    </source>
</evidence>
<dbReference type="EMBL" id="CAXAMN010028850">
    <property type="protein sequence ID" value="CAK9117924.1"/>
    <property type="molecule type" value="Genomic_DNA"/>
</dbReference>
<protein>
    <recommendedName>
        <fullName evidence="4">Pentatricopeptide repeat-containing protein, chloroplastic</fullName>
    </recommendedName>
</protein>
<dbReference type="PANTHER" id="PTHR47447">
    <property type="entry name" value="OS03G0856100 PROTEIN"/>
    <property type="match status" value="1"/>
</dbReference>
<dbReference type="Proteomes" id="UP001642484">
    <property type="component" value="Unassembled WGS sequence"/>
</dbReference>
<sequence>MPGAHRSRKELLADLRRAAEPEEPVVPVAQLLATTEHLLQLPLASRKDLVVAVAVLGQRNLWQEAIQQLRRERPAGLRPNVICYNAAAGACNRAAAWFSALEVLGDAAQLGLQLDSASVNLVCSAYEKGSCWRFALTSLSNWRSAGVWAYNAAMSSGVASSSWQRSSALLQVMVRSSLEPSMVSLTATVALPDAVEAGCWLLALRLFTDLHRWQVQADSAAGNAAMTCGSWLHAVALGEEVSQKSLDLSLRGHNAIIHAAGQGRWQMAIWSLGRLGSRDVISFNSAITAAEASAQWPRAMQLLEEICGLSKPTSISFNSVMSAAGAGQRWREVLHFRKTTEILQLHGDVIGFATLLGAFQHSLDWDNANFFLAEARHKRISTTTSGHNAALMACQQKWLAALDLLSRMKGVRSDDITFAAAAVSCQEASQWQEVVALRLRSWAGGAEMGLLLQNAAHSAWRQARRWQSSVQLLQEMQEENLLPDMVSFAETVETCEMGGQPGPAAIILNLCNSRAWLP</sequence>
<comment type="caution">
    <text evidence="2">The sequence shown here is derived from an EMBL/GenBank/DDBJ whole genome shotgun (WGS) entry which is preliminary data.</text>
</comment>
<accession>A0ABP0SZQ3</accession>
<evidence type="ECO:0000256" key="1">
    <source>
        <dbReference type="ARBA" id="ARBA00022737"/>
    </source>
</evidence>
<organism evidence="2 3">
    <name type="scientific">Durusdinium trenchii</name>
    <dbReference type="NCBI Taxonomy" id="1381693"/>
    <lineage>
        <taxon>Eukaryota</taxon>
        <taxon>Sar</taxon>
        <taxon>Alveolata</taxon>
        <taxon>Dinophyceae</taxon>
        <taxon>Suessiales</taxon>
        <taxon>Symbiodiniaceae</taxon>
        <taxon>Durusdinium</taxon>
    </lineage>
</organism>
<reference evidence="2 3" key="1">
    <citation type="submission" date="2024-02" db="EMBL/GenBank/DDBJ databases">
        <authorList>
            <person name="Chen Y."/>
            <person name="Shah S."/>
            <person name="Dougan E. K."/>
            <person name="Thang M."/>
            <person name="Chan C."/>
        </authorList>
    </citation>
    <scope>NUCLEOTIDE SEQUENCE [LARGE SCALE GENOMIC DNA]</scope>
</reference>